<accession>A0A1G9ZVX7</accession>
<dbReference type="InterPro" id="IPR003425">
    <property type="entry name" value="CCB3/YggT"/>
</dbReference>
<dbReference type="Pfam" id="PF02325">
    <property type="entry name" value="CCB3_YggT"/>
    <property type="match status" value="1"/>
</dbReference>
<evidence type="ECO:0000313" key="4">
    <source>
        <dbReference type="Proteomes" id="UP000198778"/>
    </source>
</evidence>
<dbReference type="STRING" id="745820.SAMN04488053_101254"/>
<keyword evidence="2" id="KW-0472">Membrane</keyword>
<dbReference type="EMBL" id="FNIL01000001">
    <property type="protein sequence ID" value="SDN25264.1"/>
    <property type="molecule type" value="Genomic_DNA"/>
</dbReference>
<keyword evidence="2" id="KW-0812">Transmembrane</keyword>
<feature type="transmembrane region" description="Helical" evidence="2">
    <location>
        <begin position="7"/>
        <end position="28"/>
    </location>
</feature>
<evidence type="ECO:0000256" key="1">
    <source>
        <dbReference type="ARBA" id="ARBA00010894"/>
    </source>
</evidence>
<dbReference type="Proteomes" id="UP000198778">
    <property type="component" value="Unassembled WGS sequence"/>
</dbReference>
<organism evidence="3 4">
    <name type="scientific">Alkalicoccus daliensis</name>
    <dbReference type="NCBI Taxonomy" id="745820"/>
    <lineage>
        <taxon>Bacteria</taxon>
        <taxon>Bacillati</taxon>
        <taxon>Bacillota</taxon>
        <taxon>Bacilli</taxon>
        <taxon>Bacillales</taxon>
        <taxon>Bacillaceae</taxon>
        <taxon>Alkalicoccus</taxon>
    </lineage>
</organism>
<sequence>MVTLANVILQLMQLYWFICIIYIFMSWVPSAKESSFGQMIGRIVEPFFAPFRQIIPPLGMIDISPIVALIALRFAMDGVRYLFSFLI</sequence>
<keyword evidence="4" id="KW-1185">Reference proteome</keyword>
<gene>
    <name evidence="3" type="ORF">SAMN04488053_101254</name>
</gene>
<reference evidence="4" key="1">
    <citation type="submission" date="2016-10" db="EMBL/GenBank/DDBJ databases">
        <authorList>
            <person name="Varghese N."/>
            <person name="Submissions S."/>
        </authorList>
    </citation>
    <scope>NUCLEOTIDE SEQUENCE [LARGE SCALE GENOMIC DNA]</scope>
    <source>
        <strain evidence="4">CGMCC 1.10369</strain>
    </source>
</reference>
<dbReference type="RefSeq" id="WP_244516614.1">
    <property type="nucleotide sequence ID" value="NZ_FNIL01000001.1"/>
</dbReference>
<dbReference type="PANTHER" id="PTHR33219">
    <property type="entry name" value="YLMG HOMOLOG PROTEIN 2, CHLOROPLASTIC"/>
    <property type="match status" value="1"/>
</dbReference>
<keyword evidence="2" id="KW-1133">Transmembrane helix</keyword>
<evidence type="ECO:0000313" key="3">
    <source>
        <dbReference type="EMBL" id="SDN25264.1"/>
    </source>
</evidence>
<protein>
    <submittedName>
        <fullName evidence="3">YggT family protein</fullName>
    </submittedName>
</protein>
<feature type="transmembrane region" description="Helical" evidence="2">
    <location>
        <begin position="54"/>
        <end position="75"/>
    </location>
</feature>
<proteinExistence type="inferred from homology"/>
<name>A0A1G9ZVX7_9BACI</name>
<evidence type="ECO:0000256" key="2">
    <source>
        <dbReference type="SAM" id="Phobius"/>
    </source>
</evidence>
<comment type="similarity">
    <text evidence="1">Belongs to the YggT family.</text>
</comment>
<dbReference type="PANTHER" id="PTHR33219:SF14">
    <property type="entry name" value="PROTEIN COFACTOR ASSEMBLY OF COMPLEX C SUBUNIT B CCB3, CHLOROPLASTIC-RELATED"/>
    <property type="match status" value="1"/>
</dbReference>
<dbReference type="GO" id="GO:0016020">
    <property type="term" value="C:membrane"/>
    <property type="evidence" value="ECO:0007669"/>
    <property type="project" value="InterPro"/>
</dbReference>
<dbReference type="AlphaFoldDB" id="A0A1G9ZVX7"/>